<accession>A0ABT7VWM5</accession>
<dbReference type="InterPro" id="IPR003959">
    <property type="entry name" value="ATPase_AAA_core"/>
</dbReference>
<feature type="domain" description="ATPase AAA-type core" evidence="1">
    <location>
        <begin position="63"/>
        <end position="161"/>
    </location>
</feature>
<dbReference type="InterPro" id="IPR027417">
    <property type="entry name" value="P-loop_NTPase"/>
</dbReference>
<gene>
    <name evidence="2" type="ORF">QUF54_11180</name>
</gene>
<evidence type="ECO:0000313" key="3">
    <source>
        <dbReference type="Proteomes" id="UP001171945"/>
    </source>
</evidence>
<reference evidence="2" key="1">
    <citation type="submission" date="2023-06" db="EMBL/GenBank/DDBJ databases">
        <title>Uncultivated large filamentous bacteria from sulfidic sediments reveal new species and different genomic features in energy metabolism and defense.</title>
        <authorList>
            <person name="Fonseca A."/>
        </authorList>
    </citation>
    <scope>NUCLEOTIDE SEQUENCE</scope>
    <source>
        <strain evidence="2">HSG4</strain>
    </source>
</reference>
<comment type="caution">
    <text evidence="2">The sequence shown here is derived from an EMBL/GenBank/DDBJ whole genome shotgun (WGS) entry which is preliminary data.</text>
</comment>
<evidence type="ECO:0000313" key="2">
    <source>
        <dbReference type="EMBL" id="MDM8563905.1"/>
    </source>
</evidence>
<protein>
    <submittedName>
        <fullName evidence="2">AAA family ATPase</fullName>
    </submittedName>
</protein>
<keyword evidence="3" id="KW-1185">Reference proteome</keyword>
<organism evidence="2 3">
    <name type="scientific">Candidatus Marithioploca araucensis</name>
    <dbReference type="NCBI Taxonomy" id="70273"/>
    <lineage>
        <taxon>Bacteria</taxon>
        <taxon>Pseudomonadati</taxon>
        <taxon>Pseudomonadota</taxon>
        <taxon>Gammaproteobacteria</taxon>
        <taxon>Thiotrichales</taxon>
        <taxon>Thiotrichaceae</taxon>
        <taxon>Candidatus Marithioploca</taxon>
    </lineage>
</organism>
<name>A0ABT7VWM5_9GAMM</name>
<dbReference type="EMBL" id="JAUCGM010000955">
    <property type="protein sequence ID" value="MDM8563905.1"/>
    <property type="molecule type" value="Genomic_DNA"/>
</dbReference>
<dbReference type="Gene3D" id="3.40.50.300">
    <property type="entry name" value="P-loop containing nucleotide triphosphate hydrolases"/>
    <property type="match status" value="1"/>
</dbReference>
<proteinExistence type="predicted"/>
<dbReference type="SUPFAM" id="SSF52540">
    <property type="entry name" value="P-loop containing nucleoside triphosphate hydrolases"/>
    <property type="match status" value="1"/>
</dbReference>
<sequence length="206" mass="24142">RIAQFLIVRVNPTLMNSESRREETNPTWEMSNYAAWFRYLSQDQATIFKLTQELREILPRFEAFKIISYGKTKILSGGFFNQSDQAIYYEFDELSDGQRVLIALYTLLYCMPNADYTLCLDEPENFLALPEIQPWLDKLYDQCEDNRAQALLISHHPEIINYLASDTGYWFNRQNNGPVRIQRVTDENDTGLSIAELVARGWIYEN</sequence>
<dbReference type="Pfam" id="PF13304">
    <property type="entry name" value="AAA_21"/>
    <property type="match status" value="1"/>
</dbReference>
<feature type="non-terminal residue" evidence="2">
    <location>
        <position position="1"/>
    </location>
</feature>
<evidence type="ECO:0000259" key="1">
    <source>
        <dbReference type="Pfam" id="PF13304"/>
    </source>
</evidence>
<dbReference type="Proteomes" id="UP001171945">
    <property type="component" value="Unassembled WGS sequence"/>
</dbReference>